<dbReference type="InterPro" id="IPR058578">
    <property type="entry name" value="IspG_TIM"/>
</dbReference>
<organism evidence="10 11">
    <name type="scientific">Bianquea renquensis</name>
    <dbReference type="NCBI Taxonomy" id="2763661"/>
    <lineage>
        <taxon>Bacteria</taxon>
        <taxon>Bacillati</taxon>
        <taxon>Bacillota</taxon>
        <taxon>Clostridia</taxon>
        <taxon>Eubacteriales</taxon>
        <taxon>Bianqueaceae</taxon>
        <taxon>Bianquea</taxon>
    </lineage>
</organism>
<dbReference type="RefSeq" id="WP_177720213.1">
    <property type="nucleotide sequence ID" value="NZ_JACRSQ010000039.1"/>
</dbReference>
<evidence type="ECO:0000256" key="6">
    <source>
        <dbReference type="ARBA" id="ARBA00023229"/>
    </source>
</evidence>
<dbReference type="InterPro" id="IPR004588">
    <property type="entry name" value="IspG_bac-typ"/>
</dbReference>
<comment type="catalytic activity">
    <reaction evidence="7">
        <text>(2E)-4-hydroxy-3-methylbut-2-enyl diphosphate + oxidized [flavodoxin] + H2O + 2 H(+) = 2-C-methyl-D-erythritol 2,4-cyclic diphosphate + reduced [flavodoxin]</text>
        <dbReference type="Rhea" id="RHEA:43604"/>
        <dbReference type="Rhea" id="RHEA-COMP:10622"/>
        <dbReference type="Rhea" id="RHEA-COMP:10623"/>
        <dbReference type="ChEBI" id="CHEBI:15377"/>
        <dbReference type="ChEBI" id="CHEBI:15378"/>
        <dbReference type="ChEBI" id="CHEBI:57618"/>
        <dbReference type="ChEBI" id="CHEBI:58210"/>
        <dbReference type="ChEBI" id="CHEBI:58483"/>
        <dbReference type="ChEBI" id="CHEBI:128753"/>
        <dbReference type="EC" id="1.17.7.3"/>
    </reaction>
</comment>
<dbReference type="NCBIfam" id="TIGR00612">
    <property type="entry name" value="ispG_gcpE"/>
    <property type="match status" value="1"/>
</dbReference>
<dbReference type="PANTHER" id="PTHR30454:SF0">
    <property type="entry name" value="4-HYDROXY-3-METHYLBUT-2-EN-1-YL DIPHOSPHATE SYNTHASE (FERREDOXIN), CHLOROPLASTIC"/>
    <property type="match status" value="1"/>
</dbReference>
<dbReference type="SUPFAM" id="SSF51717">
    <property type="entry name" value="Dihydropteroate synthetase-like"/>
    <property type="match status" value="1"/>
</dbReference>
<dbReference type="AlphaFoldDB" id="A0A926I3C3"/>
<keyword evidence="1 7" id="KW-0004">4Fe-4S</keyword>
<evidence type="ECO:0000259" key="8">
    <source>
        <dbReference type="Pfam" id="PF04551"/>
    </source>
</evidence>
<dbReference type="Gene3D" id="3.20.20.20">
    <property type="entry name" value="Dihydropteroate synthase-like"/>
    <property type="match status" value="1"/>
</dbReference>
<keyword evidence="5 7" id="KW-0411">Iron-sulfur</keyword>
<evidence type="ECO:0000256" key="7">
    <source>
        <dbReference type="HAMAP-Rule" id="MF_00159"/>
    </source>
</evidence>
<name>A0A926I3C3_9FIRM</name>
<sequence length="354" mass="37887">MTNTKTKKIRIGSLAIGGGEPIRIQSMTNTKTYDVEATVSQIQRLEEAGCEIVRASVPDMESAVALTEIKKQIQIPLVADIHFDYRLAIAAVEHGADKIRINPGNIGDAHRVRQVVEACRARGIPIRVGVNAGSLEKDLLAKYGGPTAEALAESAIRGVHILEEAHFDTIVVSMKASDLTVCTKAYEIFAEHCGYPLHIGITEAGPVFDGAIKSAMGLGILLNQGIGDTLRVSLTGDPVQEVAAAKKILTFAGLRKFGVEIISCPTCARTCIDLISLAQQAQTALAHIRKPLKIAIMGCAVNGPGEAREADLGIAGGRGEGLLFRKGEIVRKVPEERLLEALVEEANQMCQVWQ</sequence>
<dbReference type="Gene3D" id="3.30.413.10">
    <property type="entry name" value="Sulfite Reductase Hemoprotein, domain 1"/>
    <property type="match status" value="1"/>
</dbReference>
<comment type="cofactor">
    <cofactor evidence="7">
        <name>[4Fe-4S] cluster</name>
        <dbReference type="ChEBI" id="CHEBI:49883"/>
    </cofactor>
    <text evidence="7">Binds 1 [4Fe-4S] cluster.</text>
</comment>
<feature type="binding site" evidence="7">
    <location>
        <position position="306"/>
    </location>
    <ligand>
        <name>[4Fe-4S] cluster</name>
        <dbReference type="ChEBI" id="CHEBI:49883"/>
    </ligand>
</feature>
<dbReference type="EC" id="1.17.7.3" evidence="7"/>
<dbReference type="PANTHER" id="PTHR30454">
    <property type="entry name" value="4-HYDROXY-3-METHYLBUT-2-EN-1-YL DIPHOSPHATE SYNTHASE"/>
    <property type="match status" value="1"/>
</dbReference>
<feature type="domain" description="IspG TIM-barrel" evidence="8">
    <location>
        <begin position="6"/>
        <end position="245"/>
    </location>
</feature>
<dbReference type="Pfam" id="PF04551">
    <property type="entry name" value="GcpE"/>
    <property type="match status" value="1"/>
</dbReference>
<dbReference type="InterPro" id="IPR058579">
    <property type="entry name" value="IspG_C"/>
</dbReference>
<comment type="similarity">
    <text evidence="7">Belongs to the IspG family.</text>
</comment>
<evidence type="ECO:0000256" key="5">
    <source>
        <dbReference type="ARBA" id="ARBA00023014"/>
    </source>
</evidence>
<keyword evidence="3 7" id="KW-0560">Oxidoreductase</keyword>
<keyword evidence="2 7" id="KW-0479">Metal-binding</keyword>
<keyword evidence="4 7" id="KW-0408">Iron</keyword>
<dbReference type="InterPro" id="IPR045854">
    <property type="entry name" value="NO2/SO3_Rdtase_4Fe4S_sf"/>
</dbReference>
<reference evidence="10" key="1">
    <citation type="submission" date="2020-08" db="EMBL/GenBank/DDBJ databases">
        <title>Genome public.</title>
        <authorList>
            <person name="Liu C."/>
            <person name="Sun Q."/>
        </authorList>
    </citation>
    <scope>NUCLEOTIDE SEQUENCE</scope>
    <source>
        <strain evidence="10">NSJ-32</strain>
    </source>
</reference>
<proteinExistence type="inferred from homology"/>
<dbReference type="InterPro" id="IPR011005">
    <property type="entry name" value="Dihydropteroate_synth-like_sf"/>
</dbReference>
<dbReference type="HAMAP" id="MF_00159">
    <property type="entry name" value="IspG"/>
    <property type="match status" value="1"/>
</dbReference>
<dbReference type="InterPro" id="IPR016425">
    <property type="entry name" value="IspG_bac"/>
</dbReference>
<dbReference type="GO" id="GO:0019288">
    <property type="term" value="P:isopentenyl diphosphate biosynthetic process, methylerythritol 4-phosphate pathway"/>
    <property type="evidence" value="ECO:0007669"/>
    <property type="project" value="UniProtKB-UniRule"/>
</dbReference>
<feature type="binding site" evidence="7">
    <location>
        <position position="264"/>
    </location>
    <ligand>
        <name>[4Fe-4S] cluster</name>
        <dbReference type="ChEBI" id="CHEBI:49883"/>
    </ligand>
</feature>
<dbReference type="SUPFAM" id="SSF56014">
    <property type="entry name" value="Nitrite and sulphite reductase 4Fe-4S domain-like"/>
    <property type="match status" value="1"/>
</dbReference>
<evidence type="ECO:0000256" key="4">
    <source>
        <dbReference type="ARBA" id="ARBA00023004"/>
    </source>
</evidence>
<protein>
    <recommendedName>
        <fullName evidence="7">4-hydroxy-3-methylbut-2-en-1-yl diphosphate synthase (flavodoxin)</fullName>
        <ecNumber evidence="7">1.17.7.3</ecNumber>
    </recommendedName>
    <alternativeName>
        <fullName evidence="7">1-hydroxy-2-methyl-2-(E)-butenyl 4-diphosphate synthase</fullName>
    </alternativeName>
</protein>
<dbReference type="GO" id="GO:0046429">
    <property type="term" value="F:4-hydroxy-3-methylbut-2-en-1-yl diphosphate synthase activity (ferredoxin)"/>
    <property type="evidence" value="ECO:0007669"/>
    <property type="project" value="UniProtKB-UniRule"/>
</dbReference>
<evidence type="ECO:0000313" key="10">
    <source>
        <dbReference type="EMBL" id="MBC8544986.1"/>
    </source>
</evidence>
<comment type="pathway">
    <text evidence="7">Isoprenoid biosynthesis; isopentenyl diphosphate biosynthesis via DXP pathway; isopentenyl diphosphate from 1-deoxy-D-xylulose 5-phosphate: step 5/6.</text>
</comment>
<dbReference type="EMBL" id="JACRSQ010000039">
    <property type="protein sequence ID" value="MBC8544986.1"/>
    <property type="molecule type" value="Genomic_DNA"/>
</dbReference>
<evidence type="ECO:0000259" key="9">
    <source>
        <dbReference type="Pfam" id="PF26540"/>
    </source>
</evidence>
<dbReference type="GO" id="GO:0005506">
    <property type="term" value="F:iron ion binding"/>
    <property type="evidence" value="ECO:0007669"/>
    <property type="project" value="InterPro"/>
</dbReference>
<comment type="caution">
    <text evidence="10">The sequence shown here is derived from an EMBL/GenBank/DDBJ whole genome shotgun (WGS) entry which is preliminary data.</text>
</comment>
<dbReference type="GO" id="GO:0051539">
    <property type="term" value="F:4 iron, 4 sulfur cluster binding"/>
    <property type="evidence" value="ECO:0007669"/>
    <property type="project" value="UniProtKB-UniRule"/>
</dbReference>
<evidence type="ECO:0000256" key="3">
    <source>
        <dbReference type="ARBA" id="ARBA00023002"/>
    </source>
</evidence>
<dbReference type="GO" id="GO:0141197">
    <property type="term" value="F:4-hydroxy-3-methylbut-2-enyl-diphosphate synthase activity (flavodoxin)"/>
    <property type="evidence" value="ECO:0007669"/>
    <property type="project" value="UniProtKB-EC"/>
</dbReference>
<feature type="binding site" evidence="7">
    <location>
        <position position="299"/>
    </location>
    <ligand>
        <name>[4Fe-4S] cluster</name>
        <dbReference type="ChEBI" id="CHEBI:49883"/>
    </ligand>
</feature>
<dbReference type="Pfam" id="PF26540">
    <property type="entry name" value="GcpE_C"/>
    <property type="match status" value="1"/>
</dbReference>
<dbReference type="GO" id="GO:0016114">
    <property type="term" value="P:terpenoid biosynthetic process"/>
    <property type="evidence" value="ECO:0007669"/>
    <property type="project" value="InterPro"/>
</dbReference>
<feature type="domain" description="IspG C-terminal" evidence="9">
    <location>
        <begin position="260"/>
        <end position="347"/>
    </location>
</feature>
<evidence type="ECO:0000313" key="11">
    <source>
        <dbReference type="Proteomes" id="UP000657006"/>
    </source>
</evidence>
<accession>A0A926I3C3</accession>
<comment type="function">
    <text evidence="7">Converts 2C-methyl-D-erythritol 2,4-cyclodiphosphate (ME-2,4cPP) into 1-hydroxy-2-methyl-2-(E)-butenyl 4-diphosphate.</text>
</comment>
<dbReference type="Proteomes" id="UP000657006">
    <property type="component" value="Unassembled WGS sequence"/>
</dbReference>
<keyword evidence="11" id="KW-1185">Reference proteome</keyword>
<gene>
    <name evidence="7 10" type="primary">ispG</name>
    <name evidence="10" type="synonym">gcpE</name>
    <name evidence="10" type="ORF">H8730_15700</name>
</gene>
<feature type="binding site" evidence="7">
    <location>
        <position position="267"/>
    </location>
    <ligand>
        <name>[4Fe-4S] cluster</name>
        <dbReference type="ChEBI" id="CHEBI:49883"/>
    </ligand>
</feature>
<dbReference type="FunFam" id="3.20.20.20:FF:000001">
    <property type="entry name" value="4-hydroxy-3-methylbut-2-en-1-yl diphosphate synthase (flavodoxin)"/>
    <property type="match status" value="1"/>
</dbReference>
<dbReference type="NCBIfam" id="NF001540">
    <property type="entry name" value="PRK00366.1"/>
    <property type="match status" value="1"/>
</dbReference>
<dbReference type="PIRSF" id="PIRSF004640">
    <property type="entry name" value="IspG"/>
    <property type="match status" value="1"/>
</dbReference>
<keyword evidence="6 7" id="KW-0414">Isoprene biosynthesis</keyword>
<evidence type="ECO:0000256" key="1">
    <source>
        <dbReference type="ARBA" id="ARBA00022485"/>
    </source>
</evidence>
<evidence type="ECO:0000256" key="2">
    <source>
        <dbReference type="ARBA" id="ARBA00022723"/>
    </source>
</evidence>